<keyword evidence="11" id="KW-1185">Reference proteome</keyword>
<accession>A0ABV0KI12</accession>
<name>A0ABV0KI12_9CYAN</name>
<evidence type="ECO:0000256" key="1">
    <source>
        <dbReference type="ARBA" id="ARBA00004761"/>
    </source>
</evidence>
<gene>
    <name evidence="10" type="ORF">NDI38_10370</name>
</gene>
<comment type="pathway">
    <text evidence="1">Carbohydrate acid metabolism.</text>
</comment>
<dbReference type="EC" id="2.7.1.12" evidence="3 9"/>
<dbReference type="RefSeq" id="WP_190448208.1">
    <property type="nucleotide sequence ID" value="NZ_JAMPLM010000007.1"/>
</dbReference>
<keyword evidence="4 9" id="KW-0808">Transferase</keyword>
<keyword evidence="5 9" id="KW-0547">Nucleotide-binding</keyword>
<protein>
    <recommendedName>
        <fullName evidence="3 9">Gluconokinase</fullName>
        <ecNumber evidence="3 9">2.7.1.12</ecNumber>
    </recommendedName>
</protein>
<dbReference type="InterPro" id="IPR006001">
    <property type="entry name" value="Therm_gnt_kin"/>
</dbReference>
<dbReference type="Proteomes" id="UP001476950">
    <property type="component" value="Unassembled WGS sequence"/>
</dbReference>
<dbReference type="SUPFAM" id="SSF52540">
    <property type="entry name" value="P-loop containing nucleoside triphosphate hydrolases"/>
    <property type="match status" value="1"/>
</dbReference>
<evidence type="ECO:0000313" key="11">
    <source>
        <dbReference type="Proteomes" id="UP001476950"/>
    </source>
</evidence>
<evidence type="ECO:0000313" key="10">
    <source>
        <dbReference type="EMBL" id="MEP1058840.1"/>
    </source>
</evidence>
<evidence type="ECO:0000256" key="8">
    <source>
        <dbReference type="ARBA" id="ARBA00048090"/>
    </source>
</evidence>
<proteinExistence type="inferred from homology"/>
<keyword evidence="7 9" id="KW-0067">ATP-binding</keyword>
<evidence type="ECO:0000256" key="2">
    <source>
        <dbReference type="ARBA" id="ARBA00008420"/>
    </source>
</evidence>
<dbReference type="PANTHER" id="PTHR43442">
    <property type="entry name" value="GLUCONOKINASE-RELATED"/>
    <property type="match status" value="1"/>
</dbReference>
<evidence type="ECO:0000256" key="3">
    <source>
        <dbReference type="ARBA" id="ARBA00012054"/>
    </source>
</evidence>
<evidence type="ECO:0000256" key="5">
    <source>
        <dbReference type="ARBA" id="ARBA00022741"/>
    </source>
</evidence>
<keyword evidence="6 9" id="KW-0418">Kinase</keyword>
<comment type="similarity">
    <text evidence="2 9">Belongs to the gluconokinase GntK/GntV family.</text>
</comment>
<dbReference type="EMBL" id="JAMPLM010000007">
    <property type="protein sequence ID" value="MEP1058840.1"/>
    <property type="molecule type" value="Genomic_DNA"/>
</dbReference>
<evidence type="ECO:0000256" key="9">
    <source>
        <dbReference type="RuleBase" id="RU363066"/>
    </source>
</evidence>
<dbReference type="NCBIfam" id="TIGR01313">
    <property type="entry name" value="therm_gnt_kin"/>
    <property type="match status" value="1"/>
</dbReference>
<dbReference type="Pfam" id="PF13671">
    <property type="entry name" value="AAA_33"/>
    <property type="match status" value="1"/>
</dbReference>
<dbReference type="InterPro" id="IPR027417">
    <property type="entry name" value="P-loop_NTPase"/>
</dbReference>
<evidence type="ECO:0000256" key="4">
    <source>
        <dbReference type="ARBA" id="ARBA00022679"/>
    </source>
</evidence>
<evidence type="ECO:0000256" key="7">
    <source>
        <dbReference type="ARBA" id="ARBA00022840"/>
    </source>
</evidence>
<dbReference type="CDD" id="cd02021">
    <property type="entry name" value="GntK"/>
    <property type="match status" value="1"/>
</dbReference>
<evidence type="ECO:0000256" key="6">
    <source>
        <dbReference type="ARBA" id="ARBA00022777"/>
    </source>
</evidence>
<sequence length="160" mass="17691">MIILVMGVSGSGKTTIGALLAATLHWQFQDADSFHPAANIAKMRHGMPLSDADRLPWLLAMQQAIAEWQKAGIHTILACSALKAEYRQRLCQAAPIKQVYLKGSFALVQQRLQQRQGHYMKADLLQSQFDTLEEPDDALVIDIDQSPAAIVAEIRKALKV</sequence>
<comment type="catalytic activity">
    <reaction evidence="8 9">
        <text>D-gluconate + ATP = 6-phospho-D-gluconate + ADP + H(+)</text>
        <dbReference type="Rhea" id="RHEA:19433"/>
        <dbReference type="ChEBI" id="CHEBI:15378"/>
        <dbReference type="ChEBI" id="CHEBI:18391"/>
        <dbReference type="ChEBI" id="CHEBI:30616"/>
        <dbReference type="ChEBI" id="CHEBI:58759"/>
        <dbReference type="ChEBI" id="CHEBI:456216"/>
        <dbReference type="EC" id="2.7.1.12"/>
    </reaction>
</comment>
<dbReference type="PANTHER" id="PTHR43442:SF3">
    <property type="entry name" value="GLUCONOKINASE-RELATED"/>
    <property type="match status" value="1"/>
</dbReference>
<dbReference type="Gene3D" id="3.40.50.300">
    <property type="entry name" value="P-loop containing nucleotide triphosphate hydrolases"/>
    <property type="match status" value="1"/>
</dbReference>
<reference evidence="10 11" key="1">
    <citation type="submission" date="2022-04" db="EMBL/GenBank/DDBJ databases">
        <title>Positive selection, recombination, and allopatry shape intraspecific diversity of widespread and dominant cyanobacteria.</title>
        <authorList>
            <person name="Wei J."/>
            <person name="Shu W."/>
            <person name="Hu C."/>
        </authorList>
    </citation>
    <scope>NUCLEOTIDE SEQUENCE [LARGE SCALE GENOMIC DNA]</scope>
    <source>
        <strain evidence="10 11">AS-A4</strain>
    </source>
</reference>
<comment type="caution">
    <text evidence="10">The sequence shown here is derived from an EMBL/GenBank/DDBJ whole genome shotgun (WGS) entry which is preliminary data.</text>
</comment>
<organism evidence="10 11">
    <name type="scientific">Stenomitos frigidus AS-A4</name>
    <dbReference type="NCBI Taxonomy" id="2933935"/>
    <lineage>
        <taxon>Bacteria</taxon>
        <taxon>Bacillati</taxon>
        <taxon>Cyanobacteriota</taxon>
        <taxon>Cyanophyceae</taxon>
        <taxon>Leptolyngbyales</taxon>
        <taxon>Leptolyngbyaceae</taxon>
        <taxon>Stenomitos</taxon>
    </lineage>
</organism>